<dbReference type="AlphaFoldDB" id="A0AA88J6S0"/>
<evidence type="ECO:0000256" key="1">
    <source>
        <dbReference type="SAM" id="MobiDB-lite"/>
    </source>
</evidence>
<dbReference type="Proteomes" id="UP001187192">
    <property type="component" value="Unassembled WGS sequence"/>
</dbReference>
<sequence length="96" mass="10460">MERGTGDRLGNDHNSAVDWPSLLPVKASATIYHLWQAALPRPTTAVVCRLSRDPEEHQDETVNQPDHQQSQALTSTSAASNGKIQTFTLDGIPPSQ</sequence>
<keyword evidence="3" id="KW-1185">Reference proteome</keyword>
<organism evidence="2 3">
    <name type="scientific">Ficus carica</name>
    <name type="common">Common fig</name>
    <dbReference type="NCBI Taxonomy" id="3494"/>
    <lineage>
        <taxon>Eukaryota</taxon>
        <taxon>Viridiplantae</taxon>
        <taxon>Streptophyta</taxon>
        <taxon>Embryophyta</taxon>
        <taxon>Tracheophyta</taxon>
        <taxon>Spermatophyta</taxon>
        <taxon>Magnoliopsida</taxon>
        <taxon>eudicotyledons</taxon>
        <taxon>Gunneridae</taxon>
        <taxon>Pentapetalae</taxon>
        <taxon>rosids</taxon>
        <taxon>fabids</taxon>
        <taxon>Rosales</taxon>
        <taxon>Moraceae</taxon>
        <taxon>Ficeae</taxon>
        <taxon>Ficus</taxon>
    </lineage>
</organism>
<name>A0AA88J6S0_FICCA</name>
<accession>A0AA88J6S0</accession>
<gene>
    <name evidence="2" type="ORF">TIFTF001_035686</name>
</gene>
<protein>
    <submittedName>
        <fullName evidence="2">Uncharacterized protein</fullName>
    </submittedName>
</protein>
<evidence type="ECO:0000313" key="3">
    <source>
        <dbReference type="Proteomes" id="UP001187192"/>
    </source>
</evidence>
<feature type="compositionally biased region" description="Low complexity" evidence="1">
    <location>
        <begin position="68"/>
        <end position="80"/>
    </location>
</feature>
<reference evidence="2" key="1">
    <citation type="submission" date="2023-07" db="EMBL/GenBank/DDBJ databases">
        <title>draft genome sequence of fig (Ficus carica).</title>
        <authorList>
            <person name="Takahashi T."/>
            <person name="Nishimura K."/>
        </authorList>
    </citation>
    <scope>NUCLEOTIDE SEQUENCE</scope>
</reference>
<feature type="region of interest" description="Disordered" evidence="1">
    <location>
        <begin position="52"/>
        <end position="96"/>
    </location>
</feature>
<comment type="caution">
    <text evidence="2">The sequence shown here is derived from an EMBL/GenBank/DDBJ whole genome shotgun (WGS) entry which is preliminary data.</text>
</comment>
<dbReference type="EMBL" id="BTGU01000346">
    <property type="protein sequence ID" value="GMN66618.1"/>
    <property type="molecule type" value="Genomic_DNA"/>
</dbReference>
<evidence type="ECO:0000313" key="2">
    <source>
        <dbReference type="EMBL" id="GMN66618.1"/>
    </source>
</evidence>
<proteinExistence type="predicted"/>